<name>A0AAU8A7N2_9FIRM</name>
<dbReference type="RefSeq" id="WP_079545786.1">
    <property type="nucleotide sequence ID" value="NZ_CP117826.1"/>
</dbReference>
<feature type="domain" description="Uroporphyrinogen decarboxylase (URO-D)" evidence="1">
    <location>
        <begin position="80"/>
        <end position="331"/>
    </location>
</feature>
<evidence type="ECO:0000313" key="2">
    <source>
        <dbReference type="EMBL" id="XCC62044.1"/>
    </source>
</evidence>
<dbReference type="GO" id="GO:0004853">
    <property type="term" value="F:uroporphyrinogen decarboxylase activity"/>
    <property type="evidence" value="ECO:0007669"/>
    <property type="project" value="InterPro"/>
</dbReference>
<sequence length="351" mass="39449">MTGKERILTALKRQQPDRIPTMEWVLNPDVTEAITGDRDQIAFAKKMGVDAVAVSLNYTKEKIDDRHFVDEWGVTRISYDEYPTPVGYPIKDENDFKNFKVPDPDAEYRFDSIKQALREADGEIGVVARVKDIFSLPRDMMGFEDFLMSFYLQPELAAQLMQMCVEHSTRIGHNLRELGIEVVVVGDDIANNTGLLMRPEMYVEQVYPHFKQLVQNLKKEGLYVIKHSDGDLRAVLPELVDSGIDCLDPIDPLGSMDIAYMKKTYGGRIALKGNIDCVKTLVEKPLADVRKETARCILDASAGGGHIISSSNSIHKGIAPDNYKYFLEQVCELGVYPLDTQALEKIANGEI</sequence>
<evidence type="ECO:0000259" key="1">
    <source>
        <dbReference type="Pfam" id="PF01208"/>
    </source>
</evidence>
<dbReference type="SUPFAM" id="SSF51726">
    <property type="entry name" value="UROD/MetE-like"/>
    <property type="match status" value="1"/>
</dbReference>
<dbReference type="InterPro" id="IPR000257">
    <property type="entry name" value="Uroporphyrinogen_deCOase"/>
</dbReference>
<dbReference type="InterPro" id="IPR038071">
    <property type="entry name" value="UROD/MetE-like_sf"/>
</dbReference>
<gene>
    <name evidence="2" type="ORF">PUP29_11005</name>
</gene>
<organism evidence="2">
    <name type="scientific">Christensenella massiliensis</name>
    <dbReference type="NCBI Taxonomy" id="1805714"/>
    <lineage>
        <taxon>Bacteria</taxon>
        <taxon>Bacillati</taxon>
        <taxon>Bacillota</taxon>
        <taxon>Clostridia</taxon>
        <taxon>Christensenellales</taxon>
        <taxon>Christensenellaceae</taxon>
        <taxon>Christensenella</taxon>
    </lineage>
</organism>
<accession>A0AAU8A7N2</accession>
<dbReference type="AlphaFoldDB" id="A0AAU8A7N2"/>
<protein>
    <submittedName>
        <fullName evidence="2">Uroporphyrinogen decarboxylase family protein</fullName>
    </submittedName>
</protein>
<proteinExistence type="predicted"/>
<reference evidence="2" key="1">
    <citation type="submission" date="2023-02" db="EMBL/GenBank/DDBJ databases">
        <title>Gut commensal Christensenella minuta modulates host metabolism via a new class of secondary bile acids.</title>
        <authorList>
            <person name="Liu C."/>
        </authorList>
    </citation>
    <scope>NUCLEOTIDE SEQUENCE</scope>
    <source>
        <strain evidence="2">CA70</strain>
    </source>
</reference>
<dbReference type="GO" id="GO:0006779">
    <property type="term" value="P:porphyrin-containing compound biosynthetic process"/>
    <property type="evidence" value="ECO:0007669"/>
    <property type="project" value="InterPro"/>
</dbReference>
<dbReference type="PANTHER" id="PTHR47099">
    <property type="entry name" value="METHYLCOBAMIDE:COM METHYLTRANSFERASE MTBA"/>
    <property type="match status" value="1"/>
</dbReference>
<dbReference type="Pfam" id="PF01208">
    <property type="entry name" value="URO-D"/>
    <property type="match status" value="1"/>
</dbReference>
<dbReference type="Gene3D" id="3.20.20.210">
    <property type="match status" value="1"/>
</dbReference>
<dbReference type="EMBL" id="CP117826">
    <property type="protein sequence ID" value="XCC62044.1"/>
    <property type="molecule type" value="Genomic_DNA"/>
</dbReference>
<dbReference type="PANTHER" id="PTHR47099:SF1">
    <property type="entry name" value="METHYLCOBAMIDE:COM METHYLTRANSFERASE MTBA"/>
    <property type="match status" value="1"/>
</dbReference>
<dbReference type="InterPro" id="IPR052024">
    <property type="entry name" value="Methanogen_methyltrans"/>
</dbReference>